<evidence type="ECO:0000313" key="1">
    <source>
        <dbReference type="EMBL" id="KAJ3013591.1"/>
    </source>
</evidence>
<protein>
    <submittedName>
        <fullName evidence="1">Uncharacterized protein</fullName>
    </submittedName>
</protein>
<dbReference type="Proteomes" id="UP001144978">
    <property type="component" value="Unassembled WGS sequence"/>
</dbReference>
<comment type="caution">
    <text evidence="1">The sequence shown here is derived from an EMBL/GenBank/DDBJ whole genome shotgun (WGS) entry which is preliminary data.</text>
</comment>
<proteinExistence type="predicted"/>
<keyword evidence="2" id="KW-1185">Reference proteome</keyword>
<accession>A0ACC1Q622</accession>
<sequence>MFNEMYTASGLAATEEDPAGAPARKKLRTDISEPSKPPRPRKSTRARTVGGSSVGGATGSGKGKARALD</sequence>
<reference evidence="1" key="1">
    <citation type="submission" date="2022-08" db="EMBL/GenBank/DDBJ databases">
        <title>Genome Sequence of Pycnoporus sanguineus.</title>
        <authorList>
            <person name="Buettner E."/>
        </authorList>
    </citation>
    <scope>NUCLEOTIDE SEQUENCE</scope>
    <source>
        <strain evidence="1">CG-C14</strain>
    </source>
</reference>
<gene>
    <name evidence="1" type="ORF">NUW54_g1549</name>
</gene>
<organism evidence="1 2">
    <name type="scientific">Trametes sanguinea</name>
    <dbReference type="NCBI Taxonomy" id="158606"/>
    <lineage>
        <taxon>Eukaryota</taxon>
        <taxon>Fungi</taxon>
        <taxon>Dikarya</taxon>
        <taxon>Basidiomycota</taxon>
        <taxon>Agaricomycotina</taxon>
        <taxon>Agaricomycetes</taxon>
        <taxon>Polyporales</taxon>
        <taxon>Polyporaceae</taxon>
        <taxon>Trametes</taxon>
    </lineage>
</organism>
<name>A0ACC1Q622_9APHY</name>
<evidence type="ECO:0000313" key="2">
    <source>
        <dbReference type="Proteomes" id="UP001144978"/>
    </source>
</evidence>
<dbReference type="EMBL" id="JANSHE010000260">
    <property type="protein sequence ID" value="KAJ3013591.1"/>
    <property type="molecule type" value="Genomic_DNA"/>
</dbReference>